<accession>A0A5M4FGL8</accession>
<reference evidence="2" key="1">
    <citation type="submission" date="2019-09" db="EMBL/GenBank/DDBJ databases">
        <authorList>
            <person name="Li J."/>
        </authorList>
    </citation>
    <scope>NUCLEOTIDE SEQUENCE [LARGE SCALE GENOMIC DNA]</scope>
    <source>
        <strain evidence="2">JCM 14732</strain>
    </source>
</reference>
<feature type="transmembrane region" description="Helical" evidence="1">
    <location>
        <begin position="133"/>
        <end position="152"/>
    </location>
</feature>
<evidence type="ECO:0000256" key="1">
    <source>
        <dbReference type="SAM" id="Phobius"/>
    </source>
</evidence>
<name>A0A5M4FGL8_9ACTN</name>
<dbReference type="OrthoDB" id="4939292at2"/>
<dbReference type="RefSeq" id="WP_149687451.1">
    <property type="nucleotide sequence ID" value="NZ_SDPQ02000001.1"/>
</dbReference>
<keyword evidence="1" id="KW-1133">Transmembrane helix</keyword>
<keyword evidence="3" id="KW-1185">Reference proteome</keyword>
<dbReference type="EMBL" id="SDPQ02000001">
    <property type="protein sequence ID" value="KAA1399304.1"/>
    <property type="molecule type" value="Genomic_DNA"/>
</dbReference>
<evidence type="ECO:0000313" key="3">
    <source>
        <dbReference type="Proteomes" id="UP000380867"/>
    </source>
</evidence>
<organism evidence="2 3">
    <name type="scientific">Aeromicrobium ginsengisoli</name>
    <dbReference type="NCBI Taxonomy" id="363867"/>
    <lineage>
        <taxon>Bacteria</taxon>
        <taxon>Bacillati</taxon>
        <taxon>Actinomycetota</taxon>
        <taxon>Actinomycetes</taxon>
        <taxon>Propionibacteriales</taxon>
        <taxon>Nocardioidaceae</taxon>
        <taxon>Aeromicrobium</taxon>
    </lineage>
</organism>
<feature type="transmembrane region" description="Helical" evidence="1">
    <location>
        <begin position="70"/>
        <end position="91"/>
    </location>
</feature>
<dbReference type="AlphaFoldDB" id="A0A5M4FGL8"/>
<evidence type="ECO:0000313" key="2">
    <source>
        <dbReference type="EMBL" id="KAA1399304.1"/>
    </source>
</evidence>
<evidence type="ECO:0008006" key="4">
    <source>
        <dbReference type="Google" id="ProtNLM"/>
    </source>
</evidence>
<proteinExistence type="predicted"/>
<comment type="caution">
    <text evidence="2">The sequence shown here is derived from an EMBL/GenBank/DDBJ whole genome shotgun (WGS) entry which is preliminary data.</text>
</comment>
<keyword evidence="1" id="KW-0472">Membrane</keyword>
<gene>
    <name evidence="2" type="ORF">ESP70_000570</name>
</gene>
<sequence length="169" mass="17840">MSEAVAVPTPVENVGRGTLFALLAIPAGVAVWLILWKFGFIASIVGFGVVWAAVQLYARGSGGSISRVGALLILAIVVVTLLLSFLSGMVYDAASEIGELSGLSTWEAFTHDSFWSVFWDAFPDALPSYRKDFLIAAAFGALGAFSMLRAVFQQAAQPAHTAGTHDTAE</sequence>
<feature type="transmembrane region" description="Helical" evidence="1">
    <location>
        <begin position="40"/>
        <end position="58"/>
    </location>
</feature>
<keyword evidence="1" id="KW-0812">Transmembrane</keyword>
<protein>
    <recommendedName>
        <fullName evidence="4">DUF4199 domain-containing protein</fullName>
    </recommendedName>
</protein>
<dbReference type="Proteomes" id="UP000380867">
    <property type="component" value="Unassembled WGS sequence"/>
</dbReference>
<feature type="transmembrane region" description="Helical" evidence="1">
    <location>
        <begin position="17"/>
        <end position="34"/>
    </location>
</feature>